<protein>
    <recommendedName>
        <fullName evidence="7">TLC domain-containing protein</fullName>
    </recommendedName>
</protein>
<name>A0A8K0HLP2_9ROSA</name>
<feature type="transmembrane region" description="Helical" evidence="6">
    <location>
        <begin position="72"/>
        <end position="91"/>
    </location>
</feature>
<keyword evidence="4 5" id="KW-0472">Membrane</keyword>
<evidence type="ECO:0000259" key="7">
    <source>
        <dbReference type="PROSITE" id="PS50922"/>
    </source>
</evidence>
<feature type="transmembrane region" description="Helical" evidence="6">
    <location>
        <begin position="111"/>
        <end position="128"/>
    </location>
</feature>
<keyword evidence="2 5" id="KW-0812">Transmembrane</keyword>
<keyword evidence="9" id="KW-1185">Reference proteome</keyword>
<evidence type="ECO:0000313" key="8">
    <source>
        <dbReference type="EMBL" id="KAF3454766.1"/>
    </source>
</evidence>
<comment type="caution">
    <text evidence="8">The sequence shown here is derived from an EMBL/GenBank/DDBJ whole genome shotgun (WGS) entry which is preliminary data.</text>
</comment>
<dbReference type="PROSITE" id="PS50922">
    <property type="entry name" value="TLC"/>
    <property type="match status" value="1"/>
</dbReference>
<dbReference type="PANTHER" id="PTHR13439">
    <property type="entry name" value="CT120 PROTEIN"/>
    <property type="match status" value="1"/>
</dbReference>
<evidence type="ECO:0000256" key="5">
    <source>
        <dbReference type="PROSITE-ProRule" id="PRU00205"/>
    </source>
</evidence>
<dbReference type="InterPro" id="IPR006634">
    <property type="entry name" value="TLC-dom"/>
</dbReference>
<dbReference type="GO" id="GO:0016020">
    <property type="term" value="C:membrane"/>
    <property type="evidence" value="ECO:0007669"/>
    <property type="project" value="UniProtKB-SubCell"/>
</dbReference>
<evidence type="ECO:0000256" key="3">
    <source>
        <dbReference type="ARBA" id="ARBA00022989"/>
    </source>
</evidence>
<sequence>MVGVPFPHGFVSVDDYLSSNKEFHCFVSIFSGIVLCRIVYKLTGLISSCCFERYGKLSKAEKVEWNNRGFSTFHAIFVAFASAYLLLSDLFKEDSHDELIIDRKSTLSDTVLGISIGYFLSDLAMIFWNFPALGGLEYVLHHALSMFSIILSLGSGKAQFYILMVLFTESTTPFVNLRWYLDIAGQKGSTLYICNGIALFVGWLVARVLLFIFLFVHMLVHFDQSRVWWTWGSDSETIADLAIASGKFSLVSLCKSDEDITISYLCGSITETKRENLLTGFAVSKDTISFRLLQCAGGATCVRSHEPVLVLEDCKRFDQNPYQGKTRPVMRMKSDATKCRKRLGPLRPLPWPQAIKKRRPIKFYS</sequence>
<dbReference type="EMBL" id="VOIH02000002">
    <property type="protein sequence ID" value="KAF3454766.1"/>
    <property type="molecule type" value="Genomic_DNA"/>
</dbReference>
<dbReference type="PANTHER" id="PTHR13439:SF0">
    <property type="entry name" value="TOPOISOMERASE I DAMAGE AFFECTED PROTEIN 4"/>
    <property type="match status" value="1"/>
</dbReference>
<dbReference type="GO" id="GO:0005783">
    <property type="term" value="C:endoplasmic reticulum"/>
    <property type="evidence" value="ECO:0007669"/>
    <property type="project" value="TreeGrafter"/>
</dbReference>
<evidence type="ECO:0000256" key="1">
    <source>
        <dbReference type="ARBA" id="ARBA00004141"/>
    </source>
</evidence>
<dbReference type="SMART" id="SM00724">
    <property type="entry name" value="TLC"/>
    <property type="match status" value="1"/>
</dbReference>
<feature type="transmembrane region" description="Helical" evidence="6">
    <location>
        <begin position="193"/>
        <end position="216"/>
    </location>
</feature>
<dbReference type="Pfam" id="PF03798">
    <property type="entry name" value="TRAM_LAG1_CLN8"/>
    <property type="match status" value="1"/>
</dbReference>
<reference evidence="8" key="1">
    <citation type="submission" date="2020-03" db="EMBL/GenBank/DDBJ databases">
        <title>A high-quality chromosome-level genome assembly of a woody plant with both climbing and erect habits, Rhamnella rubrinervis.</title>
        <authorList>
            <person name="Lu Z."/>
            <person name="Yang Y."/>
            <person name="Zhu X."/>
            <person name="Sun Y."/>
        </authorList>
    </citation>
    <scope>NUCLEOTIDE SEQUENCE</scope>
    <source>
        <strain evidence="8">BYM</strain>
        <tissue evidence="8">Leaf</tissue>
    </source>
</reference>
<accession>A0A8K0HLP2</accession>
<dbReference type="InterPro" id="IPR050846">
    <property type="entry name" value="TLCD"/>
</dbReference>
<organism evidence="8 9">
    <name type="scientific">Rhamnella rubrinervis</name>
    <dbReference type="NCBI Taxonomy" id="2594499"/>
    <lineage>
        <taxon>Eukaryota</taxon>
        <taxon>Viridiplantae</taxon>
        <taxon>Streptophyta</taxon>
        <taxon>Embryophyta</taxon>
        <taxon>Tracheophyta</taxon>
        <taxon>Spermatophyta</taxon>
        <taxon>Magnoliopsida</taxon>
        <taxon>eudicotyledons</taxon>
        <taxon>Gunneridae</taxon>
        <taxon>Pentapetalae</taxon>
        <taxon>rosids</taxon>
        <taxon>fabids</taxon>
        <taxon>Rosales</taxon>
        <taxon>Rhamnaceae</taxon>
        <taxon>rhamnoid group</taxon>
        <taxon>Rhamneae</taxon>
        <taxon>Rhamnella</taxon>
    </lineage>
</organism>
<gene>
    <name evidence="8" type="ORF">FNV43_RR05214</name>
</gene>
<evidence type="ECO:0000256" key="6">
    <source>
        <dbReference type="SAM" id="Phobius"/>
    </source>
</evidence>
<evidence type="ECO:0000256" key="2">
    <source>
        <dbReference type="ARBA" id="ARBA00022692"/>
    </source>
</evidence>
<keyword evidence="3 6" id="KW-1133">Transmembrane helix</keyword>
<dbReference type="GO" id="GO:0055088">
    <property type="term" value="P:lipid homeostasis"/>
    <property type="evidence" value="ECO:0007669"/>
    <property type="project" value="TreeGrafter"/>
</dbReference>
<evidence type="ECO:0000256" key="4">
    <source>
        <dbReference type="ARBA" id="ARBA00023136"/>
    </source>
</evidence>
<dbReference type="Proteomes" id="UP000796880">
    <property type="component" value="Unassembled WGS sequence"/>
</dbReference>
<dbReference type="AlphaFoldDB" id="A0A8K0HLP2"/>
<dbReference type="OrthoDB" id="10266980at2759"/>
<evidence type="ECO:0000313" key="9">
    <source>
        <dbReference type="Proteomes" id="UP000796880"/>
    </source>
</evidence>
<feature type="transmembrane region" description="Helical" evidence="6">
    <location>
        <begin position="26"/>
        <end position="51"/>
    </location>
</feature>
<comment type="subcellular location">
    <subcellularLocation>
        <location evidence="1">Membrane</location>
        <topology evidence="1">Multi-pass membrane protein</topology>
    </subcellularLocation>
</comment>
<proteinExistence type="predicted"/>
<feature type="domain" description="TLC" evidence="7">
    <location>
        <begin position="60"/>
        <end position="242"/>
    </location>
</feature>